<sequence>MASAAVTADGVLAIHLTESTVWGCHAGVHFDCPAAVYADSFGLRFGDRAFAAGIADPESFEPYPIRYVDDEYLSLGDRVFPMDEVLAGVLGHLVAGLGVRTAPDLVVLTHPAHWGRGRRRALVRAGRGIGKGVLLISVPEALARWSPEPMPTGSAVLEVGFLETTASVPGVDSDDCVHRAELGSSDLRDNPDVAGEFAAAMRELCPERPPRILVAGELPGTTGLSIVDAIEAGWDLPVVARVVPGSAVAAGALARGLDVMAQAPAAPETIAPVVRRSRWATVGRWGPLVAAGVLVVAAVTAVVVVAGGGDPRASAEPDTEGQAQASARAGRVSVTVPLGWRERADRGDAARVELVPEKGAAARILVVAQELTPGADLEAVAHTLRRRAEMRPETFTALERGAVDGRPGLLYRERPDPDTEVRWSVFVEDGLQVSVGCQISPDRWRDLAGPCEQAVRSTAIAGR</sequence>
<dbReference type="EMBL" id="SUMD01000001">
    <property type="protein sequence ID" value="TJZ81673.1"/>
    <property type="molecule type" value="Genomic_DNA"/>
</dbReference>
<keyword evidence="2" id="KW-0812">Transmembrane</keyword>
<evidence type="ECO:0000313" key="4">
    <source>
        <dbReference type="Proteomes" id="UP000305109"/>
    </source>
</evidence>
<keyword evidence="4" id="KW-1185">Reference proteome</keyword>
<gene>
    <name evidence="3" type="ORF">FCG67_03415</name>
</gene>
<evidence type="ECO:0000256" key="2">
    <source>
        <dbReference type="SAM" id="Phobius"/>
    </source>
</evidence>
<feature type="region of interest" description="Disordered" evidence="1">
    <location>
        <begin position="310"/>
        <end position="330"/>
    </location>
</feature>
<accession>A0ABY2RRH3</accession>
<reference evidence="3 4" key="1">
    <citation type="submission" date="2019-04" db="EMBL/GenBank/DDBJ databases">
        <title>Rhodococcus oryzae sp. nov., a novel actinomycete isolated from rhizosphere soil of rice (Oryza sativa L.).</title>
        <authorList>
            <person name="Li C."/>
        </authorList>
    </citation>
    <scope>NUCLEOTIDE SEQUENCE [LARGE SCALE GENOMIC DNA]</scope>
    <source>
        <strain evidence="3 4">NEAU-CX67</strain>
    </source>
</reference>
<keyword evidence="2" id="KW-1133">Transmembrane helix</keyword>
<name>A0ABY2RRH3_9NOCA</name>
<organism evidence="3 4">
    <name type="scientific">Rhodococcus oryzae</name>
    <dbReference type="NCBI Taxonomy" id="2571143"/>
    <lineage>
        <taxon>Bacteria</taxon>
        <taxon>Bacillati</taxon>
        <taxon>Actinomycetota</taxon>
        <taxon>Actinomycetes</taxon>
        <taxon>Mycobacteriales</taxon>
        <taxon>Nocardiaceae</taxon>
        <taxon>Rhodococcus</taxon>
    </lineage>
</organism>
<feature type="transmembrane region" description="Helical" evidence="2">
    <location>
        <begin position="285"/>
        <end position="307"/>
    </location>
</feature>
<dbReference type="NCBIfam" id="TIGR03931">
    <property type="entry name" value="T7SS_Rv3446c"/>
    <property type="match status" value="1"/>
</dbReference>
<dbReference type="InterPro" id="IPR023840">
    <property type="entry name" value="T7SS_Rv3446c"/>
</dbReference>
<evidence type="ECO:0000256" key="1">
    <source>
        <dbReference type="SAM" id="MobiDB-lite"/>
    </source>
</evidence>
<dbReference type="RefSeq" id="WP_136907049.1">
    <property type="nucleotide sequence ID" value="NZ_SUMD01000001.1"/>
</dbReference>
<evidence type="ECO:0000313" key="3">
    <source>
        <dbReference type="EMBL" id="TJZ81673.1"/>
    </source>
</evidence>
<dbReference type="Proteomes" id="UP000305109">
    <property type="component" value="Unassembled WGS sequence"/>
</dbReference>
<protein>
    <submittedName>
        <fullName evidence="3">Type VII secretion-associated protein</fullName>
    </submittedName>
</protein>
<proteinExistence type="predicted"/>
<keyword evidence="2" id="KW-0472">Membrane</keyword>
<comment type="caution">
    <text evidence="3">The sequence shown here is derived from an EMBL/GenBank/DDBJ whole genome shotgun (WGS) entry which is preliminary data.</text>
</comment>